<gene>
    <name evidence="3" type="ORF">DEO27_016940</name>
</gene>
<dbReference type="OrthoDB" id="1121174at2"/>
<reference evidence="3" key="1">
    <citation type="submission" date="2019-08" db="EMBL/GenBank/DDBJ databases">
        <title>Comparative genome analysis confer to the adaptation heavy metal polluted environment.</title>
        <authorList>
            <person name="Li Y."/>
        </authorList>
    </citation>
    <scope>NUCLEOTIDE SEQUENCE [LARGE SCALE GENOMIC DNA]</scope>
    <source>
        <strain evidence="3">P1</strain>
    </source>
</reference>
<dbReference type="InterPro" id="IPR011006">
    <property type="entry name" value="CheY-like_superfamily"/>
</dbReference>
<dbReference type="SUPFAM" id="SSF52172">
    <property type="entry name" value="CheY-like"/>
    <property type="match status" value="1"/>
</dbReference>
<dbReference type="PROSITE" id="PS50110">
    <property type="entry name" value="RESPONSE_REGULATORY"/>
    <property type="match status" value="1"/>
</dbReference>
<dbReference type="Proteomes" id="UP000251402">
    <property type="component" value="Chromosome"/>
</dbReference>
<evidence type="ECO:0000313" key="4">
    <source>
        <dbReference type="Proteomes" id="UP000251402"/>
    </source>
</evidence>
<dbReference type="Gene3D" id="3.40.50.2300">
    <property type="match status" value="1"/>
</dbReference>
<proteinExistence type="predicted"/>
<dbReference type="AlphaFoldDB" id="A0A5C1I3A8"/>
<dbReference type="InterPro" id="IPR001789">
    <property type="entry name" value="Sig_transdc_resp-reg_receiver"/>
</dbReference>
<keyword evidence="4" id="KW-1185">Reference proteome</keyword>
<sequence>MAKTLLYIDDNQIDIAIIKGMQEKYLAFDAVTYSTNAEHSIRYIREHLQNADELPDVIFLDLYMSPFSGWEFLDEFKKIHSLIAKTIEIYIVTFSILPKDLIRSKQYQHVKSYYTKPVTRETFTSFRVN</sequence>
<evidence type="ECO:0000313" key="3">
    <source>
        <dbReference type="EMBL" id="QEM11641.1"/>
    </source>
</evidence>
<evidence type="ECO:0000256" key="1">
    <source>
        <dbReference type="PROSITE-ProRule" id="PRU00169"/>
    </source>
</evidence>
<dbReference type="InterPro" id="IPR052893">
    <property type="entry name" value="TCS_response_regulator"/>
</dbReference>
<dbReference type="RefSeq" id="WP_112567760.1">
    <property type="nucleotide sequence ID" value="NZ_CP043450.1"/>
</dbReference>
<dbReference type="GO" id="GO:0000160">
    <property type="term" value="P:phosphorelay signal transduction system"/>
    <property type="evidence" value="ECO:0007669"/>
    <property type="project" value="InterPro"/>
</dbReference>
<protein>
    <submittedName>
        <fullName evidence="3">Response regulator</fullName>
    </submittedName>
</protein>
<feature type="modified residue" description="4-aspartylphosphate" evidence="1">
    <location>
        <position position="61"/>
    </location>
</feature>
<evidence type="ECO:0000259" key="2">
    <source>
        <dbReference type="PROSITE" id="PS50110"/>
    </source>
</evidence>
<dbReference type="KEGG" id="mrub:DEO27_016940"/>
<name>A0A5C1I3A8_9SPHI</name>
<feature type="domain" description="Response regulatory" evidence="2">
    <location>
        <begin position="4"/>
        <end position="129"/>
    </location>
</feature>
<organism evidence="3 4">
    <name type="scientific">Mucilaginibacter rubeus</name>
    <dbReference type="NCBI Taxonomy" id="2027860"/>
    <lineage>
        <taxon>Bacteria</taxon>
        <taxon>Pseudomonadati</taxon>
        <taxon>Bacteroidota</taxon>
        <taxon>Sphingobacteriia</taxon>
        <taxon>Sphingobacteriales</taxon>
        <taxon>Sphingobacteriaceae</taxon>
        <taxon>Mucilaginibacter</taxon>
    </lineage>
</organism>
<dbReference type="PANTHER" id="PTHR44520:SF2">
    <property type="entry name" value="RESPONSE REGULATOR RCP1"/>
    <property type="match status" value="1"/>
</dbReference>
<accession>A0A5C1I3A8</accession>
<dbReference type="PANTHER" id="PTHR44520">
    <property type="entry name" value="RESPONSE REGULATOR RCP1-RELATED"/>
    <property type="match status" value="1"/>
</dbReference>
<dbReference type="EMBL" id="CP043450">
    <property type="protein sequence ID" value="QEM11641.1"/>
    <property type="molecule type" value="Genomic_DNA"/>
</dbReference>
<keyword evidence="1" id="KW-0597">Phosphoprotein</keyword>